<proteinExistence type="predicted"/>
<name>A0A0A2T6U6_9BACI</name>
<feature type="compositionally biased region" description="Polar residues" evidence="1">
    <location>
        <begin position="7"/>
        <end position="24"/>
    </location>
</feature>
<dbReference type="OrthoDB" id="1680946at2"/>
<evidence type="ECO:0008006" key="4">
    <source>
        <dbReference type="Google" id="ProtNLM"/>
    </source>
</evidence>
<dbReference type="InterPro" id="IPR005585">
    <property type="entry name" value="DUF327"/>
</dbReference>
<dbReference type="EMBL" id="AVBF01000059">
    <property type="protein sequence ID" value="KGP71522.1"/>
    <property type="molecule type" value="Genomic_DNA"/>
</dbReference>
<comment type="caution">
    <text evidence="2">The sequence shown here is derived from an EMBL/GenBank/DDBJ whole genome shotgun (WGS) entry which is preliminary data.</text>
</comment>
<reference evidence="2 3" key="1">
    <citation type="journal article" date="2015" name="Stand. Genomic Sci.">
        <title>High quality draft genome sequence of the moderately halophilic bacterium Pontibacillus yanchengensis Y32(T) and comparison among Pontibacillus genomes.</title>
        <authorList>
            <person name="Huang J."/>
            <person name="Qiao Z.X."/>
            <person name="Tang J.W."/>
            <person name="Wang G."/>
        </authorList>
    </citation>
    <scope>NUCLEOTIDE SEQUENCE [LARGE SCALE GENOMIC DNA]</scope>
    <source>
        <strain evidence="2 3">Y32</strain>
    </source>
</reference>
<dbReference type="Proteomes" id="UP000030147">
    <property type="component" value="Unassembled WGS sequence"/>
</dbReference>
<dbReference type="eggNOG" id="COG1728">
    <property type="taxonomic scope" value="Bacteria"/>
</dbReference>
<feature type="region of interest" description="Disordered" evidence="1">
    <location>
        <begin position="1"/>
        <end position="30"/>
    </location>
</feature>
<dbReference type="AlphaFoldDB" id="A0A0A2T6U6"/>
<dbReference type="RefSeq" id="WP_036822649.1">
    <property type="nucleotide sequence ID" value="NZ_AVBF01000059.1"/>
</dbReference>
<sequence length="146" mass="16784">MKIGQELRSQLDSNQNNVKTSQNKGKGFESMVQTQSNKLRQGELQRLMDDITKQGEKVARYRSFKDLARYKRLVKSFVEESVQYGMDLKQSHSWNMEGQNRKLTIVESVDEKLVELTDAVMQQEKKSIDVLGIIGEIKGLLVNLYA</sequence>
<evidence type="ECO:0000256" key="1">
    <source>
        <dbReference type="SAM" id="MobiDB-lite"/>
    </source>
</evidence>
<protein>
    <recommendedName>
        <fullName evidence="4">DUF327 domain-containing protein</fullName>
    </recommendedName>
</protein>
<dbReference type="Gene3D" id="1.20.120.490">
    <property type="entry name" value="Hypothetical protein TM1646-like domain"/>
    <property type="match status" value="1"/>
</dbReference>
<dbReference type="Pfam" id="PF03885">
    <property type="entry name" value="DUF327"/>
    <property type="match status" value="1"/>
</dbReference>
<dbReference type="SUPFAM" id="SSF158397">
    <property type="entry name" value="TM1646-like"/>
    <property type="match status" value="1"/>
</dbReference>
<organism evidence="2 3">
    <name type="scientific">Pontibacillus yanchengensis Y32</name>
    <dbReference type="NCBI Taxonomy" id="1385514"/>
    <lineage>
        <taxon>Bacteria</taxon>
        <taxon>Bacillati</taxon>
        <taxon>Bacillota</taxon>
        <taxon>Bacilli</taxon>
        <taxon>Bacillales</taxon>
        <taxon>Bacillaceae</taxon>
        <taxon>Pontibacillus</taxon>
    </lineage>
</organism>
<evidence type="ECO:0000313" key="2">
    <source>
        <dbReference type="EMBL" id="KGP71522.1"/>
    </source>
</evidence>
<keyword evidence="3" id="KW-1185">Reference proteome</keyword>
<dbReference type="STRING" id="1385514.N782_18340"/>
<gene>
    <name evidence="2" type="ORF">N782_18340</name>
</gene>
<dbReference type="InterPro" id="IPR024042">
    <property type="entry name" value="TM1646-like_dom_sf"/>
</dbReference>
<evidence type="ECO:0000313" key="3">
    <source>
        <dbReference type="Proteomes" id="UP000030147"/>
    </source>
</evidence>
<accession>A0A0A2T6U6</accession>